<dbReference type="PRINTS" id="PR00080">
    <property type="entry name" value="SDRFAMILY"/>
</dbReference>
<gene>
    <name evidence="4" type="ORF">ACFSVL_16920</name>
</gene>
<name>A0ABW5H708_9PSEU</name>
<keyword evidence="5" id="KW-1185">Reference proteome</keyword>
<dbReference type="InterPro" id="IPR036291">
    <property type="entry name" value="NAD(P)-bd_dom_sf"/>
</dbReference>
<dbReference type="Pfam" id="PF13561">
    <property type="entry name" value="adh_short_C2"/>
    <property type="match status" value="1"/>
</dbReference>
<evidence type="ECO:0000259" key="3">
    <source>
        <dbReference type="Pfam" id="PF12680"/>
    </source>
</evidence>
<feature type="region of interest" description="Disordered" evidence="2">
    <location>
        <begin position="1"/>
        <end position="23"/>
    </location>
</feature>
<dbReference type="InterPro" id="IPR002347">
    <property type="entry name" value="SDR_fam"/>
</dbReference>
<dbReference type="EMBL" id="JBHUKS010000011">
    <property type="protein sequence ID" value="MFD2469072.1"/>
    <property type="molecule type" value="Genomic_DNA"/>
</dbReference>
<dbReference type="SUPFAM" id="SSF51735">
    <property type="entry name" value="NAD(P)-binding Rossmann-fold domains"/>
    <property type="match status" value="1"/>
</dbReference>
<accession>A0ABW5H708</accession>
<feature type="domain" description="SnoaL-like" evidence="3">
    <location>
        <begin position="20"/>
        <end position="118"/>
    </location>
</feature>
<dbReference type="InterPro" id="IPR037401">
    <property type="entry name" value="SnoaL-like"/>
</dbReference>
<dbReference type="InterPro" id="IPR050259">
    <property type="entry name" value="SDR"/>
</dbReference>
<sequence>MSHWNGAGAVDTPESAERPAAAISSRDVGSVAGLLTADATIWRNTDGRVRDRPAAVAEAATFFGQVAEVRYEEMRVLPAPRGYVQQHVLVVRTTGAHEAVRVPACMVVETRDGLITRIEEYLDESALARKATTPAGPLDGRVAVVTGAGRGIGRAIATSLAEAGASAVVNDLTVDVVEETVGVLHAAGLRAVGHAGDITHDKAPSDLVSCAVDQFGTIDIVVSNAGYSTYGAALEMTDEQWQPMLDLLLTAPFRLLRAAGRQLVRPASHVRKVVNVSSVGGIAGSPNAVGYSAAKAGIHGLTATLAKERGPYGVTVNAVAPGLIRTRQTEGPAAGHESIEVSDGGTAPLTGVPLAELETQVPLRRIGAPEDVGGAVRLLCLPEADYLSGQVLVVGGGWMPSTGRTHLRRCGQEEHQQHVSRRQ</sequence>
<protein>
    <submittedName>
        <fullName evidence="4">SDR family oxidoreductase</fullName>
    </submittedName>
</protein>
<evidence type="ECO:0000313" key="4">
    <source>
        <dbReference type="EMBL" id="MFD2469072.1"/>
    </source>
</evidence>
<dbReference type="SUPFAM" id="SSF54427">
    <property type="entry name" value="NTF2-like"/>
    <property type="match status" value="1"/>
</dbReference>
<dbReference type="Pfam" id="PF12680">
    <property type="entry name" value="SnoaL_2"/>
    <property type="match status" value="1"/>
</dbReference>
<dbReference type="PROSITE" id="PS00061">
    <property type="entry name" value="ADH_SHORT"/>
    <property type="match status" value="1"/>
</dbReference>
<dbReference type="Gene3D" id="3.40.50.720">
    <property type="entry name" value="NAD(P)-binding Rossmann-like Domain"/>
    <property type="match status" value="1"/>
</dbReference>
<dbReference type="PANTHER" id="PTHR42879">
    <property type="entry name" value="3-OXOACYL-(ACYL-CARRIER-PROTEIN) REDUCTASE"/>
    <property type="match status" value="1"/>
</dbReference>
<proteinExistence type="inferred from homology"/>
<evidence type="ECO:0000256" key="1">
    <source>
        <dbReference type="ARBA" id="ARBA00006484"/>
    </source>
</evidence>
<dbReference type="RefSeq" id="WP_378305171.1">
    <property type="nucleotide sequence ID" value="NZ_JBHUKS010000011.1"/>
</dbReference>
<dbReference type="PRINTS" id="PR00081">
    <property type="entry name" value="GDHRDH"/>
</dbReference>
<dbReference type="InterPro" id="IPR020904">
    <property type="entry name" value="Sc_DH/Rdtase_CS"/>
</dbReference>
<dbReference type="InterPro" id="IPR032710">
    <property type="entry name" value="NTF2-like_dom_sf"/>
</dbReference>
<evidence type="ECO:0000256" key="2">
    <source>
        <dbReference type="SAM" id="MobiDB-lite"/>
    </source>
</evidence>
<reference evidence="5" key="1">
    <citation type="journal article" date="2019" name="Int. J. Syst. Evol. Microbiol.">
        <title>The Global Catalogue of Microorganisms (GCM) 10K type strain sequencing project: providing services to taxonomists for standard genome sequencing and annotation.</title>
        <authorList>
            <consortium name="The Broad Institute Genomics Platform"/>
            <consortium name="The Broad Institute Genome Sequencing Center for Infectious Disease"/>
            <person name="Wu L."/>
            <person name="Ma J."/>
        </authorList>
    </citation>
    <scope>NUCLEOTIDE SEQUENCE [LARGE SCALE GENOMIC DNA]</scope>
    <source>
        <strain evidence="5">CGMCC 4.7641</strain>
    </source>
</reference>
<comment type="caution">
    <text evidence="4">The sequence shown here is derived from an EMBL/GenBank/DDBJ whole genome shotgun (WGS) entry which is preliminary data.</text>
</comment>
<dbReference type="PANTHER" id="PTHR42879:SF2">
    <property type="entry name" value="3-OXOACYL-[ACYL-CARRIER-PROTEIN] REDUCTASE FABG"/>
    <property type="match status" value="1"/>
</dbReference>
<comment type="similarity">
    <text evidence="1">Belongs to the short-chain dehydrogenases/reductases (SDR) family.</text>
</comment>
<organism evidence="4 5">
    <name type="scientific">Amycolatopsis silviterrae</name>
    <dbReference type="NCBI Taxonomy" id="1656914"/>
    <lineage>
        <taxon>Bacteria</taxon>
        <taxon>Bacillati</taxon>
        <taxon>Actinomycetota</taxon>
        <taxon>Actinomycetes</taxon>
        <taxon>Pseudonocardiales</taxon>
        <taxon>Pseudonocardiaceae</taxon>
        <taxon>Amycolatopsis</taxon>
    </lineage>
</organism>
<evidence type="ECO:0000313" key="5">
    <source>
        <dbReference type="Proteomes" id="UP001597483"/>
    </source>
</evidence>
<dbReference type="Gene3D" id="3.10.450.50">
    <property type="match status" value="1"/>
</dbReference>
<dbReference type="Proteomes" id="UP001597483">
    <property type="component" value="Unassembled WGS sequence"/>
</dbReference>